<proteinExistence type="predicted"/>
<dbReference type="HOGENOM" id="CLU_029060_0_0_1"/>
<dbReference type="InterPro" id="IPR016191">
    <property type="entry name" value="Ribonuclease/ribotoxin"/>
</dbReference>
<keyword evidence="1" id="KW-0540">Nuclease</keyword>
<reference evidence="3 4" key="1">
    <citation type="journal article" date="2014" name="BMC Genomics">
        <title>Adaptive genomic structural variation in the grape powdery mildew pathogen, Erysiphe necator.</title>
        <authorList>
            <person name="Jones L."/>
            <person name="Riaz S."/>
            <person name="Morales-Cruz A."/>
            <person name="Amrine K.C."/>
            <person name="McGuire B."/>
            <person name="Gubler W.D."/>
            <person name="Walker M.A."/>
            <person name="Cantu D."/>
        </authorList>
    </citation>
    <scope>NUCLEOTIDE SEQUENCE [LARGE SCALE GENOMIC DNA]</scope>
    <source>
        <strain evidence="4">c</strain>
    </source>
</reference>
<evidence type="ECO:0000256" key="1">
    <source>
        <dbReference type="ARBA" id="ARBA00022722"/>
    </source>
</evidence>
<keyword evidence="2" id="KW-0378">Hydrolase</keyword>
<dbReference type="STRING" id="52586.A0A0B1P190"/>
<dbReference type="AlphaFoldDB" id="A0A0B1P190"/>
<dbReference type="Gene3D" id="3.10.450.30">
    <property type="entry name" value="Microbial ribonucleases"/>
    <property type="match status" value="2"/>
</dbReference>
<evidence type="ECO:0000313" key="4">
    <source>
        <dbReference type="Proteomes" id="UP000030854"/>
    </source>
</evidence>
<dbReference type="GO" id="GO:0003723">
    <property type="term" value="F:RNA binding"/>
    <property type="evidence" value="ECO:0007669"/>
    <property type="project" value="InterPro"/>
</dbReference>
<organism evidence="3 4">
    <name type="scientific">Uncinula necator</name>
    <name type="common">Grape powdery mildew</name>
    <dbReference type="NCBI Taxonomy" id="52586"/>
    <lineage>
        <taxon>Eukaryota</taxon>
        <taxon>Fungi</taxon>
        <taxon>Dikarya</taxon>
        <taxon>Ascomycota</taxon>
        <taxon>Pezizomycotina</taxon>
        <taxon>Leotiomycetes</taxon>
        <taxon>Erysiphales</taxon>
        <taxon>Erysiphaceae</taxon>
        <taxon>Erysiphe</taxon>
    </lineage>
</organism>
<dbReference type="Proteomes" id="UP000030854">
    <property type="component" value="Unassembled WGS sequence"/>
</dbReference>
<sequence>MRRKVNNASLDNILQLIFLLDQGGIFHIVFKANSGKVIDVITRVVTNRQAKCTRIVNSRIQSSPISVVTNGYQCGPEFFSDEILQESLDIARSSRGKNPFFPVSYTGSLYPQHSGYLIWPIYRDNNLYKFGQSRLLPYFLVLDSEYNLEEVIVKGFQNNFLRCMRTRKVPKAPTSDPLSKLFVQPPKEGFMCNKVFFDKKYLERAANEAMATSRNRPEYQFPEKYNGHPFHKPCLLWPIKNSETMYVKGRPGQYRLALDENFAIICAVMMTNKIVKPCERVTVKGKKNHDASAYLCHRWVISSEKLISTVEAACERFSVKSRSAFPAYYEGPEFEIKGPYFTFPIAKDGIYTKGKVSSRVVFNSKCEFVGAITSVIRNSQRKLVKCHRIGSAPVPERMPIDLTEPINERHIPI</sequence>
<dbReference type="GO" id="GO:0004540">
    <property type="term" value="F:RNA nuclease activity"/>
    <property type="evidence" value="ECO:0007669"/>
    <property type="project" value="InterPro"/>
</dbReference>
<comment type="caution">
    <text evidence="3">The sequence shown here is derived from an EMBL/GenBank/DDBJ whole genome shotgun (WGS) entry which is preliminary data.</text>
</comment>
<dbReference type="EMBL" id="JNVN01002123">
    <property type="protein sequence ID" value="KHJ32382.1"/>
    <property type="molecule type" value="Genomic_DNA"/>
</dbReference>
<accession>A0A0B1P190</accession>
<dbReference type="GO" id="GO:0016787">
    <property type="term" value="F:hydrolase activity"/>
    <property type="evidence" value="ECO:0007669"/>
    <property type="project" value="UniProtKB-KW"/>
</dbReference>
<protein>
    <submittedName>
        <fullName evidence="3">Putative guanyl-specific ribonuclease f1</fullName>
    </submittedName>
</protein>
<evidence type="ECO:0000256" key="2">
    <source>
        <dbReference type="ARBA" id="ARBA00022801"/>
    </source>
</evidence>
<gene>
    <name evidence="3" type="ORF">EV44_g2298</name>
</gene>
<keyword evidence="4" id="KW-1185">Reference proteome</keyword>
<name>A0A0B1P190_UNCNE</name>
<dbReference type="SUPFAM" id="SSF53933">
    <property type="entry name" value="Microbial ribonucleases"/>
    <property type="match status" value="2"/>
</dbReference>
<evidence type="ECO:0000313" key="3">
    <source>
        <dbReference type="EMBL" id="KHJ32382.1"/>
    </source>
</evidence>